<dbReference type="Pfam" id="PF01753">
    <property type="entry name" value="zf-MYND"/>
    <property type="match status" value="1"/>
</dbReference>
<feature type="repeat" description="TPR" evidence="5">
    <location>
        <begin position="65"/>
        <end position="98"/>
    </location>
</feature>
<reference evidence="7" key="1">
    <citation type="submission" date="2019-01" db="EMBL/GenBank/DDBJ databases">
        <title>Draft genome sequences of three monokaryotic isolates of the white-rot basidiomycete fungus Dichomitus squalens.</title>
        <authorList>
            <consortium name="DOE Joint Genome Institute"/>
            <person name="Lopez S.C."/>
            <person name="Andreopoulos B."/>
            <person name="Pangilinan J."/>
            <person name="Lipzen A."/>
            <person name="Riley R."/>
            <person name="Ahrendt S."/>
            <person name="Ng V."/>
            <person name="Barry K."/>
            <person name="Daum C."/>
            <person name="Grigoriev I.V."/>
            <person name="Hilden K.S."/>
            <person name="Makela M.R."/>
            <person name="de Vries R.P."/>
        </authorList>
    </citation>
    <scope>NUCLEOTIDE SEQUENCE [LARGE SCALE GENOMIC DNA]</scope>
    <source>
        <strain evidence="7">OM18370.1</strain>
    </source>
</reference>
<dbReference type="InterPro" id="IPR019734">
    <property type="entry name" value="TPR_rpt"/>
</dbReference>
<name>A0A4Q9N5A5_9APHY</name>
<evidence type="ECO:0000259" key="6">
    <source>
        <dbReference type="PROSITE" id="PS50865"/>
    </source>
</evidence>
<keyword evidence="3" id="KW-0862">Zinc</keyword>
<evidence type="ECO:0000313" key="7">
    <source>
        <dbReference type="EMBL" id="TBU35207.1"/>
    </source>
</evidence>
<dbReference type="SUPFAM" id="SSF144232">
    <property type="entry name" value="HIT/MYND zinc finger-like"/>
    <property type="match status" value="1"/>
</dbReference>
<sequence length="190" mass="21221">MDTDMLTYPDEGPALTPNDSVLAEVSKLSLQARQLDARGSYTEAERLLQQALDLVDPAVPSPTLASLWNTLGELYLHTGKLDGAEHWFEKSLDVSIITHNFKEITTSRENLARVHRIRSELLKAKALKMLGAPDDMCCSNHACAKGLLRSPDLSICGGCKGAFYCSHECQREDWERHKRRCRRDLAPDAV</sequence>
<dbReference type="InterPro" id="IPR002893">
    <property type="entry name" value="Znf_MYND"/>
</dbReference>
<dbReference type="GO" id="GO:0008270">
    <property type="term" value="F:zinc ion binding"/>
    <property type="evidence" value="ECO:0007669"/>
    <property type="project" value="UniProtKB-KW"/>
</dbReference>
<proteinExistence type="predicted"/>
<dbReference type="InterPro" id="IPR011990">
    <property type="entry name" value="TPR-like_helical_dom_sf"/>
</dbReference>
<keyword evidence="5" id="KW-0802">TPR repeat</keyword>
<keyword evidence="2 4" id="KW-0863">Zinc-finger</keyword>
<evidence type="ECO:0000256" key="1">
    <source>
        <dbReference type="ARBA" id="ARBA00022723"/>
    </source>
</evidence>
<dbReference type="Pfam" id="PF13424">
    <property type="entry name" value="TPR_12"/>
    <property type="match status" value="1"/>
</dbReference>
<dbReference type="PROSITE" id="PS50865">
    <property type="entry name" value="ZF_MYND_2"/>
    <property type="match status" value="1"/>
</dbReference>
<dbReference type="PROSITE" id="PS50005">
    <property type="entry name" value="TPR"/>
    <property type="match status" value="1"/>
</dbReference>
<dbReference type="OrthoDB" id="5231159at2759"/>
<evidence type="ECO:0000256" key="5">
    <source>
        <dbReference type="PROSITE-ProRule" id="PRU00339"/>
    </source>
</evidence>
<dbReference type="Gene3D" id="6.10.140.2220">
    <property type="match status" value="1"/>
</dbReference>
<organism evidence="7">
    <name type="scientific">Dichomitus squalens</name>
    <dbReference type="NCBI Taxonomy" id="114155"/>
    <lineage>
        <taxon>Eukaryota</taxon>
        <taxon>Fungi</taxon>
        <taxon>Dikarya</taxon>
        <taxon>Basidiomycota</taxon>
        <taxon>Agaricomycotina</taxon>
        <taxon>Agaricomycetes</taxon>
        <taxon>Polyporales</taxon>
        <taxon>Polyporaceae</taxon>
        <taxon>Dichomitus</taxon>
    </lineage>
</organism>
<evidence type="ECO:0000256" key="4">
    <source>
        <dbReference type="PROSITE-ProRule" id="PRU00134"/>
    </source>
</evidence>
<evidence type="ECO:0000256" key="2">
    <source>
        <dbReference type="ARBA" id="ARBA00022771"/>
    </source>
</evidence>
<protein>
    <recommendedName>
        <fullName evidence="6">MYND-type domain-containing protein</fullName>
    </recommendedName>
</protein>
<dbReference type="AlphaFoldDB" id="A0A4Q9N5A5"/>
<keyword evidence="1" id="KW-0479">Metal-binding</keyword>
<dbReference type="SUPFAM" id="SSF48452">
    <property type="entry name" value="TPR-like"/>
    <property type="match status" value="1"/>
</dbReference>
<dbReference type="Proteomes" id="UP000292957">
    <property type="component" value="Unassembled WGS sequence"/>
</dbReference>
<gene>
    <name evidence="7" type="ORF">BD311DRAFT_783899</name>
</gene>
<evidence type="ECO:0000256" key="3">
    <source>
        <dbReference type="ARBA" id="ARBA00022833"/>
    </source>
</evidence>
<dbReference type="EMBL" id="ML143387">
    <property type="protein sequence ID" value="TBU35207.1"/>
    <property type="molecule type" value="Genomic_DNA"/>
</dbReference>
<dbReference type="Gene3D" id="1.25.40.10">
    <property type="entry name" value="Tetratricopeptide repeat domain"/>
    <property type="match status" value="1"/>
</dbReference>
<accession>A0A4Q9N5A5</accession>
<feature type="domain" description="MYND-type" evidence="6">
    <location>
        <begin position="140"/>
        <end position="181"/>
    </location>
</feature>